<organism evidence="2 3">
    <name type="scientific">Solanum commersonii</name>
    <name type="common">Commerson's wild potato</name>
    <name type="synonym">Commerson's nightshade</name>
    <dbReference type="NCBI Taxonomy" id="4109"/>
    <lineage>
        <taxon>Eukaryota</taxon>
        <taxon>Viridiplantae</taxon>
        <taxon>Streptophyta</taxon>
        <taxon>Embryophyta</taxon>
        <taxon>Tracheophyta</taxon>
        <taxon>Spermatophyta</taxon>
        <taxon>Magnoliopsida</taxon>
        <taxon>eudicotyledons</taxon>
        <taxon>Gunneridae</taxon>
        <taxon>Pentapetalae</taxon>
        <taxon>asterids</taxon>
        <taxon>lamiids</taxon>
        <taxon>Solanales</taxon>
        <taxon>Solanaceae</taxon>
        <taxon>Solanoideae</taxon>
        <taxon>Solaneae</taxon>
        <taxon>Solanum</taxon>
    </lineage>
</organism>
<protein>
    <submittedName>
        <fullName evidence="2">Uncharacterized protein</fullName>
    </submittedName>
</protein>
<name>A0A9J5Y2U7_SOLCO</name>
<keyword evidence="3" id="KW-1185">Reference proteome</keyword>
<gene>
    <name evidence="2" type="ORF">H5410_034852</name>
</gene>
<accession>A0A9J5Y2U7</accession>
<feature type="region of interest" description="Disordered" evidence="1">
    <location>
        <begin position="50"/>
        <end position="83"/>
    </location>
</feature>
<comment type="caution">
    <text evidence="2">The sequence shown here is derived from an EMBL/GenBank/DDBJ whole genome shotgun (WGS) entry which is preliminary data.</text>
</comment>
<feature type="compositionally biased region" description="Polar residues" evidence="1">
    <location>
        <begin position="50"/>
        <end position="59"/>
    </location>
</feature>
<sequence>MVQEINHTDGHKESKETLILPSIITDDQHATAGRSKENKAAWVLRLKLQQGEQAKSSTSQKEREYPLFGRSPENYKPHPSPQLSPSAIAFSLPSPQFPSTNIGDRVYFHACFKLFDITRWTSGPGKEVWFDWVERRRNKM</sequence>
<feature type="region of interest" description="Disordered" evidence="1">
    <location>
        <begin position="1"/>
        <end position="36"/>
    </location>
</feature>
<evidence type="ECO:0000313" key="2">
    <source>
        <dbReference type="EMBL" id="KAG5593620.1"/>
    </source>
</evidence>
<dbReference type="EMBL" id="JACXVP010000007">
    <property type="protein sequence ID" value="KAG5593620.1"/>
    <property type="molecule type" value="Genomic_DNA"/>
</dbReference>
<dbReference type="AlphaFoldDB" id="A0A9J5Y2U7"/>
<evidence type="ECO:0000313" key="3">
    <source>
        <dbReference type="Proteomes" id="UP000824120"/>
    </source>
</evidence>
<dbReference type="Proteomes" id="UP000824120">
    <property type="component" value="Chromosome 7"/>
</dbReference>
<evidence type="ECO:0000256" key="1">
    <source>
        <dbReference type="SAM" id="MobiDB-lite"/>
    </source>
</evidence>
<feature type="compositionally biased region" description="Basic and acidic residues" evidence="1">
    <location>
        <begin position="1"/>
        <end position="16"/>
    </location>
</feature>
<proteinExistence type="predicted"/>
<feature type="compositionally biased region" description="Basic and acidic residues" evidence="1">
    <location>
        <begin position="26"/>
        <end position="36"/>
    </location>
</feature>
<reference evidence="2 3" key="1">
    <citation type="submission" date="2020-09" db="EMBL/GenBank/DDBJ databases">
        <title>De no assembly of potato wild relative species, Solanum commersonii.</title>
        <authorList>
            <person name="Cho K."/>
        </authorList>
    </citation>
    <scope>NUCLEOTIDE SEQUENCE [LARGE SCALE GENOMIC DNA]</scope>
    <source>
        <strain evidence="2">LZ3.2</strain>
        <tissue evidence="2">Leaf</tissue>
    </source>
</reference>